<evidence type="ECO:0000256" key="1">
    <source>
        <dbReference type="SAM" id="SignalP"/>
    </source>
</evidence>
<comment type="caution">
    <text evidence="2">The sequence shown here is derived from an EMBL/GenBank/DDBJ whole genome shotgun (WGS) entry which is preliminary data.</text>
</comment>
<sequence>MKFSIASLLSLATAVSAIDIYLHPNTDCSGTAGVCAGAGPRGCCTGPGGAGSASGVALRGIPIGWLVELQGFTGGGCTNFAGRTGSGGGTTFLCLRGGFFTGAGYIFYGKKRDETAEVDDKKCQRFNILRLADGTEYDVSGLNDEVFDSLLPIGLNATTHEEVPNELKTLRIE</sequence>
<proteinExistence type="predicted"/>
<reference evidence="2 3" key="1">
    <citation type="journal article" date="2012" name="Eukaryot. Cell">
        <title>Genome sequence of the fungus Glarea lozoyensis: the first genome sequence of a species from the Helotiaceae family.</title>
        <authorList>
            <person name="Youssar L."/>
            <person name="Gruening B.A."/>
            <person name="Erxleben A."/>
            <person name="Guenther S."/>
            <person name="Huettel W."/>
        </authorList>
    </citation>
    <scope>NUCLEOTIDE SEQUENCE [LARGE SCALE GENOMIC DNA]</scope>
    <source>
        <strain evidence="3">ATCC 74030 / MF5533</strain>
    </source>
</reference>
<protein>
    <submittedName>
        <fullName evidence="2">Uncharacterized protein</fullName>
    </submittedName>
</protein>
<feature type="signal peptide" evidence="1">
    <location>
        <begin position="1"/>
        <end position="17"/>
    </location>
</feature>
<feature type="chain" id="PRO_5003532208" evidence="1">
    <location>
        <begin position="18"/>
        <end position="173"/>
    </location>
</feature>
<evidence type="ECO:0000313" key="3">
    <source>
        <dbReference type="Proteomes" id="UP000005446"/>
    </source>
</evidence>
<accession>H0EGH7</accession>
<name>H0EGH7_GLAL7</name>
<dbReference type="Proteomes" id="UP000005446">
    <property type="component" value="Unassembled WGS sequence"/>
</dbReference>
<dbReference type="EMBL" id="AGUE01000023">
    <property type="protein sequence ID" value="EHL02512.1"/>
    <property type="molecule type" value="Genomic_DNA"/>
</dbReference>
<evidence type="ECO:0000313" key="2">
    <source>
        <dbReference type="EMBL" id="EHL02512.1"/>
    </source>
</evidence>
<keyword evidence="3" id="KW-1185">Reference proteome</keyword>
<gene>
    <name evidence="2" type="ORF">M7I_1593</name>
</gene>
<dbReference type="InParanoid" id="H0EGH7"/>
<dbReference type="OrthoDB" id="5383526at2759"/>
<dbReference type="AlphaFoldDB" id="H0EGH7"/>
<organism evidence="2 3">
    <name type="scientific">Glarea lozoyensis (strain ATCC 74030 / MF5533)</name>
    <dbReference type="NCBI Taxonomy" id="1104152"/>
    <lineage>
        <taxon>Eukaryota</taxon>
        <taxon>Fungi</taxon>
        <taxon>Dikarya</taxon>
        <taxon>Ascomycota</taxon>
        <taxon>Pezizomycotina</taxon>
        <taxon>Leotiomycetes</taxon>
        <taxon>Helotiales</taxon>
        <taxon>Helotiaceae</taxon>
        <taxon>Glarea</taxon>
    </lineage>
</organism>
<dbReference type="HOGENOM" id="CLU_091421_1_0_1"/>
<keyword evidence="1" id="KW-0732">Signal</keyword>